<proteinExistence type="predicted"/>
<dbReference type="Proteomes" id="UP000494165">
    <property type="component" value="Unassembled WGS sequence"/>
</dbReference>
<gene>
    <name evidence="3" type="ORF">CLODIP_2_CD02370</name>
</gene>
<evidence type="ECO:0000313" key="4">
    <source>
        <dbReference type="Proteomes" id="UP000494165"/>
    </source>
</evidence>
<keyword evidence="4" id="KW-1185">Reference proteome</keyword>
<dbReference type="EMBL" id="CADEPI010000091">
    <property type="protein sequence ID" value="CAB3373913.1"/>
    <property type="molecule type" value="Genomic_DNA"/>
</dbReference>
<protein>
    <submittedName>
        <fullName evidence="3">Uncharacterized protein</fullName>
    </submittedName>
</protein>
<feature type="compositionally biased region" description="Polar residues" evidence="1">
    <location>
        <begin position="115"/>
        <end position="130"/>
    </location>
</feature>
<feature type="region of interest" description="Disordered" evidence="1">
    <location>
        <begin position="51"/>
        <end position="158"/>
    </location>
</feature>
<keyword evidence="2" id="KW-1133">Transmembrane helix</keyword>
<evidence type="ECO:0000256" key="2">
    <source>
        <dbReference type="SAM" id="Phobius"/>
    </source>
</evidence>
<feature type="compositionally biased region" description="Basic and acidic residues" evidence="1">
    <location>
        <begin position="101"/>
        <end position="114"/>
    </location>
</feature>
<feature type="compositionally biased region" description="Basic and acidic residues" evidence="1">
    <location>
        <begin position="133"/>
        <end position="156"/>
    </location>
</feature>
<comment type="caution">
    <text evidence="3">The sequence shown here is derived from an EMBL/GenBank/DDBJ whole genome shotgun (WGS) entry which is preliminary data.</text>
</comment>
<feature type="transmembrane region" description="Helical" evidence="2">
    <location>
        <begin position="177"/>
        <end position="194"/>
    </location>
</feature>
<evidence type="ECO:0000256" key="1">
    <source>
        <dbReference type="SAM" id="MobiDB-lite"/>
    </source>
</evidence>
<evidence type="ECO:0000313" key="3">
    <source>
        <dbReference type="EMBL" id="CAB3373913.1"/>
    </source>
</evidence>
<keyword evidence="2" id="KW-0812">Transmembrane</keyword>
<accession>A0A8S1D0R7</accession>
<sequence length="217" mass="24863">MLQPNLMFKFFNIGAFNYYGSDLDQKIQLIFWIVLLCLRMEEADLIANFEPGIENQSEPPRPSTPVRPSSPANEQPSEESSRRHDSSVNIPHKKDDDEEEHKDGAKKDSHEKRTNTYIGWTSSPNRSSPFPISKDKDSKQRRDSGSSSDGEKDGRNMSRPHRTIFALKISNKTIGRILLMFLVVVFIVFCYSILADWSSYKCAISEKKGNTKKRYPL</sequence>
<keyword evidence="2" id="KW-0472">Membrane</keyword>
<dbReference type="AlphaFoldDB" id="A0A8S1D0R7"/>
<reference evidence="3 4" key="1">
    <citation type="submission" date="2020-04" db="EMBL/GenBank/DDBJ databases">
        <authorList>
            <person name="Alioto T."/>
            <person name="Alioto T."/>
            <person name="Gomez Garrido J."/>
        </authorList>
    </citation>
    <scope>NUCLEOTIDE SEQUENCE [LARGE SCALE GENOMIC DNA]</scope>
</reference>
<organism evidence="3 4">
    <name type="scientific">Cloeon dipterum</name>
    <dbReference type="NCBI Taxonomy" id="197152"/>
    <lineage>
        <taxon>Eukaryota</taxon>
        <taxon>Metazoa</taxon>
        <taxon>Ecdysozoa</taxon>
        <taxon>Arthropoda</taxon>
        <taxon>Hexapoda</taxon>
        <taxon>Insecta</taxon>
        <taxon>Pterygota</taxon>
        <taxon>Palaeoptera</taxon>
        <taxon>Ephemeroptera</taxon>
        <taxon>Pisciforma</taxon>
        <taxon>Baetidae</taxon>
        <taxon>Cloeon</taxon>
    </lineage>
</organism>
<name>A0A8S1D0R7_9INSE</name>